<name>A0ABW4BPT8_9LACO</name>
<dbReference type="Pfam" id="PF06854">
    <property type="entry name" value="Phage_Gp15"/>
    <property type="match status" value="1"/>
</dbReference>
<proteinExistence type="predicted"/>
<dbReference type="EMBL" id="JBHTOH010000079">
    <property type="protein sequence ID" value="MFD1411520.1"/>
    <property type="molecule type" value="Genomic_DNA"/>
</dbReference>
<reference evidence="2" key="1">
    <citation type="journal article" date="2019" name="Int. J. Syst. Evol. Microbiol.">
        <title>The Global Catalogue of Microorganisms (GCM) 10K type strain sequencing project: providing services to taxonomists for standard genome sequencing and annotation.</title>
        <authorList>
            <consortium name="The Broad Institute Genomics Platform"/>
            <consortium name="The Broad Institute Genome Sequencing Center for Infectious Disease"/>
            <person name="Wu L."/>
            <person name="Ma J."/>
        </authorList>
    </citation>
    <scope>NUCLEOTIDE SEQUENCE [LARGE SCALE GENOMIC DNA]</scope>
    <source>
        <strain evidence="2">CCM 8937</strain>
    </source>
</reference>
<comment type="caution">
    <text evidence="1">The sequence shown here is derived from an EMBL/GenBank/DDBJ whole genome shotgun (WGS) entry which is preliminary data.</text>
</comment>
<sequence>MFLLYEELPRNVDLSGVKYELNLAFDSVLYALKAISDPDLTDKDKLESFLNILIIGHLPSEDVWLDLYDQVINLLSDASPETAVPTDLNGNPIKIKSNQPNIKTYDSDFDAQMIYAAFKQAYGIDLIDQQGKLHWYKYQALLNALPENTMFYQVRNIRNTNLSDIKDKEQRHTMAKLKEQVALPDEYVEKEGDMSGS</sequence>
<evidence type="ECO:0000313" key="1">
    <source>
        <dbReference type="EMBL" id="MFD1411520.1"/>
    </source>
</evidence>
<accession>A0ABW4BPT8</accession>
<protein>
    <submittedName>
        <fullName evidence="1">Gp15 family bacteriophage protein</fullName>
    </submittedName>
</protein>
<dbReference type="InterPro" id="IPR009660">
    <property type="entry name" value="Phage_A500_Gp15"/>
</dbReference>
<gene>
    <name evidence="1" type="ORF">ACFQ4R_07980</name>
</gene>
<dbReference type="Proteomes" id="UP001597191">
    <property type="component" value="Unassembled WGS sequence"/>
</dbReference>
<organism evidence="1 2">
    <name type="scientific">Lapidilactobacillus gannanensis</name>
    <dbReference type="NCBI Taxonomy" id="2486002"/>
    <lineage>
        <taxon>Bacteria</taxon>
        <taxon>Bacillati</taxon>
        <taxon>Bacillota</taxon>
        <taxon>Bacilli</taxon>
        <taxon>Lactobacillales</taxon>
        <taxon>Lactobacillaceae</taxon>
        <taxon>Lapidilactobacillus</taxon>
    </lineage>
</organism>
<evidence type="ECO:0000313" key="2">
    <source>
        <dbReference type="Proteomes" id="UP001597191"/>
    </source>
</evidence>
<keyword evidence="2" id="KW-1185">Reference proteome</keyword>
<dbReference type="RefSeq" id="WP_125650844.1">
    <property type="nucleotide sequence ID" value="NZ_JBHTOH010000079.1"/>
</dbReference>